<dbReference type="RefSeq" id="WP_359655380.1">
    <property type="nucleotide sequence ID" value="NZ_JBEXZP010000082.1"/>
</dbReference>
<gene>
    <name evidence="2" type="ORF">ABZ508_26545</name>
</gene>
<evidence type="ECO:0000313" key="2">
    <source>
        <dbReference type="EMBL" id="MEU0710926.1"/>
    </source>
</evidence>
<organism evidence="2 3">
    <name type="scientific">Streptomyces lavendulocolor</name>
    <dbReference type="NCBI Taxonomy" id="67316"/>
    <lineage>
        <taxon>Bacteria</taxon>
        <taxon>Bacillati</taxon>
        <taxon>Actinomycetota</taxon>
        <taxon>Actinomycetes</taxon>
        <taxon>Kitasatosporales</taxon>
        <taxon>Streptomycetaceae</taxon>
        <taxon>Streptomyces</taxon>
    </lineage>
</organism>
<evidence type="ECO:0000313" key="3">
    <source>
        <dbReference type="Proteomes" id="UP001550378"/>
    </source>
</evidence>
<feature type="compositionally biased region" description="Basic and acidic residues" evidence="1">
    <location>
        <begin position="100"/>
        <end position="109"/>
    </location>
</feature>
<sequence length="109" mass="11946">MSDDFDVDDVAAMRRENGGKDFRLFMRQQIADGKARREKPAPVKQPKPPGYRPGAWPAGTRPPDPLKPQPPGAWDAALDRFRRGGYGGHDPCHCGGCDTTSHDTEETAS</sequence>
<comment type="caution">
    <text evidence="2">The sequence shown here is derived from an EMBL/GenBank/DDBJ whole genome shotgun (WGS) entry which is preliminary data.</text>
</comment>
<protein>
    <submittedName>
        <fullName evidence="2">Uncharacterized protein</fullName>
    </submittedName>
</protein>
<proteinExistence type="predicted"/>
<name>A0ABV2WC67_9ACTN</name>
<feature type="region of interest" description="Disordered" evidence="1">
    <location>
        <begin position="89"/>
        <end position="109"/>
    </location>
</feature>
<feature type="compositionally biased region" description="Pro residues" evidence="1">
    <location>
        <begin position="60"/>
        <end position="71"/>
    </location>
</feature>
<keyword evidence="3" id="KW-1185">Reference proteome</keyword>
<evidence type="ECO:0000256" key="1">
    <source>
        <dbReference type="SAM" id="MobiDB-lite"/>
    </source>
</evidence>
<dbReference type="Proteomes" id="UP001550378">
    <property type="component" value="Unassembled WGS sequence"/>
</dbReference>
<reference evidence="2 3" key="1">
    <citation type="submission" date="2024-06" db="EMBL/GenBank/DDBJ databases">
        <title>The Natural Products Discovery Center: Release of the First 8490 Sequenced Strains for Exploring Actinobacteria Biosynthetic Diversity.</title>
        <authorList>
            <person name="Kalkreuter E."/>
            <person name="Kautsar S.A."/>
            <person name="Yang D."/>
            <person name="Bader C.D."/>
            <person name="Teijaro C.N."/>
            <person name="Fluegel L."/>
            <person name="Davis C.M."/>
            <person name="Simpson J.R."/>
            <person name="Lauterbach L."/>
            <person name="Steele A.D."/>
            <person name="Gui C."/>
            <person name="Meng S."/>
            <person name="Li G."/>
            <person name="Viehrig K."/>
            <person name="Ye F."/>
            <person name="Su P."/>
            <person name="Kiefer A.F."/>
            <person name="Nichols A."/>
            <person name="Cepeda A.J."/>
            <person name="Yan W."/>
            <person name="Fan B."/>
            <person name="Jiang Y."/>
            <person name="Adhikari A."/>
            <person name="Zheng C.-J."/>
            <person name="Schuster L."/>
            <person name="Cowan T.M."/>
            <person name="Smanski M.J."/>
            <person name="Chevrette M.G."/>
            <person name="De Carvalho L.P.S."/>
            <person name="Shen B."/>
        </authorList>
    </citation>
    <scope>NUCLEOTIDE SEQUENCE [LARGE SCALE GENOMIC DNA]</scope>
    <source>
        <strain evidence="2 3">NPDC006337</strain>
    </source>
</reference>
<dbReference type="EMBL" id="JBEXZR010000029">
    <property type="protein sequence ID" value="MEU0710926.1"/>
    <property type="molecule type" value="Genomic_DNA"/>
</dbReference>
<accession>A0ABV2WC67</accession>
<feature type="region of interest" description="Disordered" evidence="1">
    <location>
        <begin position="31"/>
        <end position="76"/>
    </location>
</feature>